<organism evidence="2 3">
    <name type="scientific">Trifolium pratense</name>
    <name type="common">Red clover</name>
    <dbReference type="NCBI Taxonomy" id="57577"/>
    <lineage>
        <taxon>Eukaryota</taxon>
        <taxon>Viridiplantae</taxon>
        <taxon>Streptophyta</taxon>
        <taxon>Embryophyta</taxon>
        <taxon>Tracheophyta</taxon>
        <taxon>Spermatophyta</taxon>
        <taxon>Magnoliopsida</taxon>
        <taxon>eudicotyledons</taxon>
        <taxon>Gunneridae</taxon>
        <taxon>Pentapetalae</taxon>
        <taxon>rosids</taxon>
        <taxon>fabids</taxon>
        <taxon>Fabales</taxon>
        <taxon>Fabaceae</taxon>
        <taxon>Papilionoideae</taxon>
        <taxon>50 kb inversion clade</taxon>
        <taxon>NPAAA clade</taxon>
        <taxon>Hologalegina</taxon>
        <taxon>IRL clade</taxon>
        <taxon>Trifolieae</taxon>
        <taxon>Trifolium</taxon>
    </lineage>
</organism>
<evidence type="ECO:0000313" key="3">
    <source>
        <dbReference type="Proteomes" id="UP000236291"/>
    </source>
</evidence>
<dbReference type="Pfam" id="PF07727">
    <property type="entry name" value="RVT_2"/>
    <property type="match status" value="1"/>
</dbReference>
<sequence length="160" mass="18629">MTNLIIHKATNKHHFTGPSLTSTFTNHSGQQVDIDCGETFSPVFKPPTIRTVLGIALSDSWHIHQLDVKNAFIHGELQEMVYMYQPPGFRDPKHPDHVWRLRKSLYGLKQAPRAWYKRFSDYASSIGFSQRKCDNSLFIYKKDDHIAYLLLYVDDIILRH</sequence>
<feature type="domain" description="Reverse transcriptase Ty1/copia-type" evidence="1">
    <location>
        <begin position="30"/>
        <end position="158"/>
    </location>
</feature>
<dbReference type="InterPro" id="IPR043502">
    <property type="entry name" value="DNA/RNA_pol_sf"/>
</dbReference>
<reference evidence="2 3" key="2">
    <citation type="journal article" date="2017" name="Front. Plant Sci.">
        <title>Gene Classification and Mining of Molecular Markers Useful in Red Clover (Trifolium pratense) Breeding.</title>
        <authorList>
            <person name="Istvanek J."/>
            <person name="Dluhosova J."/>
            <person name="Dluhos P."/>
            <person name="Patkova L."/>
            <person name="Nedelnik J."/>
            <person name="Repkova J."/>
        </authorList>
    </citation>
    <scope>NUCLEOTIDE SEQUENCE [LARGE SCALE GENOMIC DNA]</scope>
    <source>
        <strain evidence="3">cv. Tatra</strain>
        <tissue evidence="2">Young leaves</tissue>
    </source>
</reference>
<accession>A0A2K3PQ70</accession>
<reference evidence="2 3" key="1">
    <citation type="journal article" date="2014" name="Am. J. Bot.">
        <title>Genome assembly and annotation for red clover (Trifolium pratense; Fabaceae).</title>
        <authorList>
            <person name="Istvanek J."/>
            <person name="Jaros M."/>
            <person name="Krenek A."/>
            <person name="Repkova J."/>
        </authorList>
    </citation>
    <scope>NUCLEOTIDE SEQUENCE [LARGE SCALE GENOMIC DNA]</scope>
    <source>
        <strain evidence="3">cv. Tatra</strain>
        <tissue evidence="2">Young leaves</tissue>
    </source>
</reference>
<dbReference type="AlphaFoldDB" id="A0A2K3PQ70"/>
<protein>
    <recommendedName>
        <fullName evidence="1">Reverse transcriptase Ty1/copia-type domain-containing protein</fullName>
    </recommendedName>
</protein>
<dbReference type="Proteomes" id="UP000236291">
    <property type="component" value="Unassembled WGS sequence"/>
</dbReference>
<comment type="caution">
    <text evidence="2">The sequence shown here is derived from an EMBL/GenBank/DDBJ whole genome shotgun (WGS) entry which is preliminary data.</text>
</comment>
<name>A0A2K3PQ70_TRIPR</name>
<dbReference type="SUPFAM" id="SSF56672">
    <property type="entry name" value="DNA/RNA polymerases"/>
    <property type="match status" value="1"/>
</dbReference>
<dbReference type="PANTHER" id="PTHR43383:SF2">
    <property type="entry name" value="AMIDOHYDROLASE 2 FAMILY PROTEIN"/>
    <property type="match status" value="1"/>
</dbReference>
<proteinExistence type="predicted"/>
<dbReference type="InterPro" id="IPR013103">
    <property type="entry name" value="RVT_2"/>
</dbReference>
<dbReference type="STRING" id="57577.A0A2K3PQ70"/>
<gene>
    <name evidence="2" type="ORF">L195_g014163</name>
</gene>
<evidence type="ECO:0000259" key="1">
    <source>
        <dbReference type="Pfam" id="PF07727"/>
    </source>
</evidence>
<evidence type="ECO:0000313" key="2">
    <source>
        <dbReference type="EMBL" id="PNY17420.1"/>
    </source>
</evidence>
<dbReference type="PANTHER" id="PTHR43383">
    <property type="entry name" value="NODULIN 6"/>
    <property type="match status" value="1"/>
</dbReference>
<dbReference type="EMBL" id="ASHM01009350">
    <property type="protein sequence ID" value="PNY17420.1"/>
    <property type="molecule type" value="Genomic_DNA"/>
</dbReference>